<reference evidence="1" key="2">
    <citation type="journal article" date="2023" name="Science">
        <title>Genomic signatures of disease resistance in endangered staghorn corals.</title>
        <authorList>
            <person name="Vollmer S.V."/>
            <person name="Selwyn J.D."/>
            <person name="Despard B.A."/>
            <person name="Roesel C.L."/>
        </authorList>
    </citation>
    <scope>NUCLEOTIDE SEQUENCE</scope>
    <source>
        <strain evidence="1">K2</strain>
    </source>
</reference>
<accession>A0AAD9R5Q5</accession>
<dbReference type="AlphaFoldDB" id="A0AAD9R5Q5"/>
<evidence type="ECO:0000313" key="2">
    <source>
        <dbReference type="Proteomes" id="UP001249851"/>
    </source>
</evidence>
<evidence type="ECO:0000313" key="1">
    <source>
        <dbReference type="EMBL" id="KAK2573540.1"/>
    </source>
</evidence>
<organism evidence="1 2">
    <name type="scientific">Acropora cervicornis</name>
    <name type="common">Staghorn coral</name>
    <dbReference type="NCBI Taxonomy" id="6130"/>
    <lineage>
        <taxon>Eukaryota</taxon>
        <taxon>Metazoa</taxon>
        <taxon>Cnidaria</taxon>
        <taxon>Anthozoa</taxon>
        <taxon>Hexacorallia</taxon>
        <taxon>Scleractinia</taxon>
        <taxon>Astrocoeniina</taxon>
        <taxon>Acroporidae</taxon>
        <taxon>Acropora</taxon>
    </lineage>
</organism>
<protein>
    <submittedName>
        <fullName evidence="1">Uncharacterized protein</fullName>
    </submittedName>
</protein>
<sequence length="96" mass="10774">MAAFKGLVFFSDNFTSLNCSMLACMLACMLEQLQARRTLTHSTAHTIQTGHNKLMAYINIEGSGKNVTLDKREKLSLAFEHLPGMQITLKVFMHQP</sequence>
<keyword evidence="2" id="KW-1185">Reference proteome</keyword>
<gene>
    <name evidence="1" type="ORF">P5673_001204</name>
</gene>
<dbReference type="Proteomes" id="UP001249851">
    <property type="component" value="Unassembled WGS sequence"/>
</dbReference>
<dbReference type="EMBL" id="JARQWQ010000002">
    <property type="protein sequence ID" value="KAK2573540.1"/>
    <property type="molecule type" value="Genomic_DNA"/>
</dbReference>
<proteinExistence type="predicted"/>
<dbReference type="PROSITE" id="PS51257">
    <property type="entry name" value="PROKAR_LIPOPROTEIN"/>
    <property type="match status" value="1"/>
</dbReference>
<name>A0AAD9R5Q5_ACRCE</name>
<reference evidence="1" key="1">
    <citation type="journal article" date="2023" name="G3 (Bethesda)">
        <title>Whole genome assembly and annotation of the endangered Caribbean coral Acropora cervicornis.</title>
        <authorList>
            <person name="Selwyn J.D."/>
            <person name="Vollmer S.V."/>
        </authorList>
    </citation>
    <scope>NUCLEOTIDE SEQUENCE</scope>
    <source>
        <strain evidence="1">K2</strain>
    </source>
</reference>
<comment type="caution">
    <text evidence="1">The sequence shown here is derived from an EMBL/GenBank/DDBJ whole genome shotgun (WGS) entry which is preliminary data.</text>
</comment>